<keyword evidence="1" id="KW-0812">Transmembrane</keyword>
<dbReference type="AlphaFoldDB" id="A0A7S0LVG5"/>
<evidence type="ECO:0000313" key="2">
    <source>
        <dbReference type="EMBL" id="CAD8623792.1"/>
    </source>
</evidence>
<keyword evidence="1" id="KW-1133">Transmembrane helix</keyword>
<dbReference type="EMBL" id="HBEZ01002540">
    <property type="protein sequence ID" value="CAD8623792.1"/>
    <property type="molecule type" value="Transcribed_RNA"/>
</dbReference>
<organism evidence="2">
    <name type="scientific">Cryptomonas curvata</name>
    <dbReference type="NCBI Taxonomy" id="233186"/>
    <lineage>
        <taxon>Eukaryota</taxon>
        <taxon>Cryptophyceae</taxon>
        <taxon>Cryptomonadales</taxon>
        <taxon>Cryptomonadaceae</taxon>
        <taxon>Cryptomonas</taxon>
    </lineage>
</organism>
<proteinExistence type="predicted"/>
<feature type="transmembrane region" description="Helical" evidence="1">
    <location>
        <begin position="12"/>
        <end position="30"/>
    </location>
</feature>
<sequence length="231" mass="25371">MIVTNNAVAIKRCLSIILSFSLFIAIFMIATGPRPVLIQKSTLSGVDTLGSKESNLARTIDTRILERARALTSESVQSHALAMVAETQERGEEKLLALNKQMSVLMSERAQEMSRRADEAWADVDAAKQRLISLRKLIGGLKRQAEIKRVEAGERETVAKKLFEQAKELGVEAKALQREKFITEYGAADGPPAVSPQALKLLRGEAFRIAELMRKDAAALRSARAARRSAA</sequence>
<accession>A0A7S0LVG5</accession>
<keyword evidence="1" id="KW-0472">Membrane</keyword>
<name>A0A7S0LVG5_9CRYP</name>
<protein>
    <submittedName>
        <fullName evidence="2">Uncharacterized protein</fullName>
    </submittedName>
</protein>
<reference evidence="2" key="1">
    <citation type="submission" date="2021-01" db="EMBL/GenBank/DDBJ databases">
        <authorList>
            <person name="Corre E."/>
            <person name="Pelletier E."/>
            <person name="Niang G."/>
            <person name="Scheremetjew M."/>
            <person name="Finn R."/>
            <person name="Kale V."/>
            <person name="Holt S."/>
            <person name="Cochrane G."/>
            <person name="Meng A."/>
            <person name="Brown T."/>
            <person name="Cohen L."/>
        </authorList>
    </citation>
    <scope>NUCLEOTIDE SEQUENCE</scope>
    <source>
        <strain evidence="2">CCAP979/52</strain>
    </source>
</reference>
<gene>
    <name evidence="2" type="ORF">CCUR1050_LOCUS1467</name>
</gene>
<evidence type="ECO:0000256" key="1">
    <source>
        <dbReference type="SAM" id="Phobius"/>
    </source>
</evidence>